<organism evidence="1 2">
    <name type="scientific">Planomonospora sphaerica</name>
    <dbReference type="NCBI Taxonomy" id="161355"/>
    <lineage>
        <taxon>Bacteria</taxon>
        <taxon>Bacillati</taxon>
        <taxon>Actinomycetota</taxon>
        <taxon>Actinomycetes</taxon>
        <taxon>Streptosporangiales</taxon>
        <taxon>Streptosporangiaceae</taxon>
        <taxon>Planomonospora</taxon>
    </lineage>
</organism>
<proteinExistence type="predicted"/>
<dbReference type="STRING" id="161355.PS9374_04603"/>
<dbReference type="EMBL" id="BDCX01000011">
    <property type="protein sequence ID" value="GAT68938.1"/>
    <property type="molecule type" value="Genomic_DNA"/>
</dbReference>
<gene>
    <name evidence="1" type="ORF">PS9374_04603</name>
</gene>
<accession>A0A171DJC2</accession>
<protein>
    <submittedName>
        <fullName evidence="1">Uncharacterized protein</fullName>
    </submittedName>
</protein>
<dbReference type="AlphaFoldDB" id="A0A171DJC2"/>
<evidence type="ECO:0000313" key="2">
    <source>
        <dbReference type="Proteomes" id="UP000077701"/>
    </source>
</evidence>
<name>A0A171DJC2_9ACTN</name>
<keyword evidence="2" id="KW-1185">Reference proteome</keyword>
<reference evidence="1 2" key="1">
    <citation type="journal article" date="2016" name="Genome Announc.">
        <title>Draft Genome Sequence of Planomonospora sphaerica JCM9374, a Rare Actinomycete.</title>
        <authorList>
            <person name="Dohra H."/>
            <person name="Suzuki T."/>
            <person name="Inoue Y."/>
            <person name="Kodani S."/>
        </authorList>
    </citation>
    <scope>NUCLEOTIDE SEQUENCE [LARGE SCALE GENOMIC DNA]</scope>
    <source>
        <strain evidence="1 2">JCM 9374</strain>
    </source>
</reference>
<reference evidence="2" key="2">
    <citation type="submission" date="2016-04" db="EMBL/GenBank/DDBJ databases">
        <title>Planomonospora sphaerica JCM9374 whole genome shotgun sequence.</title>
        <authorList>
            <person name="Suzuki T."/>
            <person name="Dohra H."/>
            <person name="Kodani S."/>
        </authorList>
    </citation>
    <scope>NUCLEOTIDE SEQUENCE [LARGE SCALE GENOMIC DNA]</scope>
    <source>
        <strain evidence="2">JCM 9374</strain>
    </source>
</reference>
<sequence length="96" mass="9978">MVHPPLVIPVLVTTDLPPQTDLAELGRHIADAITVLNPPAGPIYSGHLNGRAFWLGPACPPPIESDRSAPIAGQLRFAVLLGVLTAAASPKVYAAI</sequence>
<evidence type="ECO:0000313" key="1">
    <source>
        <dbReference type="EMBL" id="GAT68938.1"/>
    </source>
</evidence>
<dbReference type="Proteomes" id="UP000077701">
    <property type="component" value="Unassembled WGS sequence"/>
</dbReference>
<comment type="caution">
    <text evidence="1">The sequence shown here is derived from an EMBL/GenBank/DDBJ whole genome shotgun (WGS) entry which is preliminary data.</text>
</comment>